<organism evidence="1 2">
    <name type="scientific">Brassica cretica</name>
    <name type="common">Mustard</name>
    <dbReference type="NCBI Taxonomy" id="69181"/>
    <lineage>
        <taxon>Eukaryota</taxon>
        <taxon>Viridiplantae</taxon>
        <taxon>Streptophyta</taxon>
        <taxon>Embryophyta</taxon>
        <taxon>Tracheophyta</taxon>
        <taxon>Spermatophyta</taxon>
        <taxon>Magnoliopsida</taxon>
        <taxon>eudicotyledons</taxon>
        <taxon>Gunneridae</taxon>
        <taxon>Pentapetalae</taxon>
        <taxon>rosids</taxon>
        <taxon>malvids</taxon>
        <taxon>Brassicales</taxon>
        <taxon>Brassicaceae</taxon>
        <taxon>Brassiceae</taxon>
        <taxon>Brassica</taxon>
    </lineage>
</organism>
<name>A0A8S9RTP7_BRACR</name>
<dbReference type="AlphaFoldDB" id="A0A8S9RTP7"/>
<sequence>MQLLLDYLGFSSSSLTAIGKICLMRDETLGVTVRKFVSELLNLTKEVILNAKKVESFSSEIFKAAQVVIDSVVCLCKEFSPIESLRLAAEAWSCSGKETISATEARRVFLPAKFYLINAVKLVALFPSQSSMVFKEITLCILMIPAFKVSLSQQTHGKSASEVMTDLLEKTTVDLLSALKTSMPEIDSKTLRFAIALVQKLRNFKDEMIRDRYTEILSEILSIISRGEQLYTCQEMDNVTTELQKLFISEIDKHHHHHLNKSEPNLALFLSGLVSYEMSETETCPKSRAHVRAVASYGDSYLKTLL</sequence>
<dbReference type="Pfam" id="PF14868">
    <property type="entry name" value="DUF4487"/>
    <property type="match status" value="1"/>
</dbReference>
<dbReference type="PANTHER" id="PTHR36702">
    <property type="entry name" value="HOLLIDAY JUNCTION RESOLVASE"/>
    <property type="match status" value="1"/>
</dbReference>
<dbReference type="InterPro" id="IPR027902">
    <property type="entry name" value="DUF4487"/>
</dbReference>
<dbReference type="PANTHER" id="PTHR36702:SF1">
    <property type="entry name" value="HOLLIDAY JUNCTION RESOLVASE"/>
    <property type="match status" value="1"/>
</dbReference>
<evidence type="ECO:0000313" key="1">
    <source>
        <dbReference type="EMBL" id="KAF3584641.1"/>
    </source>
</evidence>
<proteinExistence type="predicted"/>
<comment type="caution">
    <text evidence="1">The sequence shown here is derived from an EMBL/GenBank/DDBJ whole genome shotgun (WGS) entry which is preliminary data.</text>
</comment>
<dbReference type="EMBL" id="QGKX02000088">
    <property type="protein sequence ID" value="KAF3584641.1"/>
    <property type="molecule type" value="Genomic_DNA"/>
</dbReference>
<gene>
    <name evidence="1" type="ORF">F2Q69_00025836</name>
</gene>
<reference evidence="1" key="1">
    <citation type="submission" date="2019-12" db="EMBL/GenBank/DDBJ databases">
        <title>Genome sequencing and annotation of Brassica cretica.</title>
        <authorList>
            <person name="Studholme D.J."/>
            <person name="Sarris P."/>
        </authorList>
    </citation>
    <scope>NUCLEOTIDE SEQUENCE</scope>
    <source>
        <strain evidence="1">PFS-109/04</strain>
        <tissue evidence="1">Leaf</tissue>
    </source>
</reference>
<accession>A0A8S9RTP7</accession>
<protein>
    <submittedName>
        <fullName evidence="1">Uncharacterized protein</fullName>
    </submittedName>
</protein>
<dbReference type="Proteomes" id="UP000712600">
    <property type="component" value="Unassembled WGS sequence"/>
</dbReference>
<evidence type="ECO:0000313" key="2">
    <source>
        <dbReference type="Proteomes" id="UP000712600"/>
    </source>
</evidence>